<feature type="domain" description="EamA" evidence="7">
    <location>
        <begin position="162"/>
        <end position="296"/>
    </location>
</feature>
<sequence>MTDSVSRPAPQFSTWAIAAMPGVFVLLWSTGFIGAKFGLPYAEPMTFLALRFAAVTVLLCVFAGLTGAPWPKSWTEAGHIAVAGLLLQAVYLGGVFASIFHGVPAGISALIVGIQPLLVAAAAGPVLGERVTPRQWVGLMLGLSGVILVVWTKLDLGVGTPWGYALSVIALVGITVGTLYQKRYCPQIDLRSGTAIQFAATTVALTPLALLFETRQVQWTGEFIFALGWLCIVLSLGAITLLFILIRRGAAAKVSSLFFLVPPCTALVAWPLFGEQLSPLALFGMVATMAGVALVNISPKK</sequence>
<evidence type="ECO:0000256" key="5">
    <source>
        <dbReference type="ARBA" id="ARBA00023136"/>
    </source>
</evidence>
<evidence type="ECO:0000256" key="3">
    <source>
        <dbReference type="ARBA" id="ARBA00022692"/>
    </source>
</evidence>
<dbReference type="OrthoDB" id="9809509at2"/>
<dbReference type="Pfam" id="PF00892">
    <property type="entry name" value="EamA"/>
    <property type="match status" value="2"/>
</dbReference>
<comment type="subcellular location">
    <subcellularLocation>
        <location evidence="1">Membrane</location>
        <topology evidence="1">Multi-pass membrane protein</topology>
    </subcellularLocation>
</comment>
<feature type="transmembrane region" description="Helical" evidence="6">
    <location>
        <begin position="257"/>
        <end position="273"/>
    </location>
</feature>
<dbReference type="InterPro" id="IPR000620">
    <property type="entry name" value="EamA_dom"/>
</dbReference>
<dbReference type="InterPro" id="IPR050638">
    <property type="entry name" value="AA-Vitamin_Transporters"/>
</dbReference>
<feature type="transmembrane region" description="Helical" evidence="6">
    <location>
        <begin position="12"/>
        <end position="35"/>
    </location>
</feature>
<dbReference type="PANTHER" id="PTHR32322">
    <property type="entry name" value="INNER MEMBRANE TRANSPORTER"/>
    <property type="match status" value="1"/>
</dbReference>
<dbReference type="Proteomes" id="UP000317496">
    <property type="component" value="Chromosome"/>
</dbReference>
<dbReference type="SUPFAM" id="SSF103481">
    <property type="entry name" value="Multidrug resistance efflux transporter EmrE"/>
    <property type="match status" value="2"/>
</dbReference>
<keyword evidence="3 6" id="KW-0812">Transmembrane</keyword>
<feature type="transmembrane region" description="Helical" evidence="6">
    <location>
        <begin position="192"/>
        <end position="212"/>
    </location>
</feature>
<dbReference type="GO" id="GO:0016020">
    <property type="term" value="C:membrane"/>
    <property type="evidence" value="ECO:0007669"/>
    <property type="project" value="UniProtKB-SubCell"/>
</dbReference>
<proteinExistence type="inferred from homology"/>
<feature type="transmembrane region" description="Helical" evidence="6">
    <location>
        <begin position="160"/>
        <end position="180"/>
    </location>
</feature>
<feature type="transmembrane region" description="Helical" evidence="6">
    <location>
        <begin position="224"/>
        <end position="245"/>
    </location>
</feature>
<feature type="transmembrane region" description="Helical" evidence="6">
    <location>
        <begin position="80"/>
        <end position="100"/>
    </location>
</feature>
<dbReference type="Gene3D" id="1.10.3730.20">
    <property type="match status" value="1"/>
</dbReference>
<evidence type="ECO:0000256" key="6">
    <source>
        <dbReference type="SAM" id="Phobius"/>
    </source>
</evidence>
<feature type="domain" description="EamA" evidence="7">
    <location>
        <begin position="24"/>
        <end position="150"/>
    </location>
</feature>
<reference evidence="8 9" key="1">
    <citation type="submission" date="2019-07" db="EMBL/GenBank/DDBJ databases">
        <title>Genome sequencing for Ferrovibrio sp. K5.</title>
        <authorList>
            <person name="Park S.-J."/>
        </authorList>
    </citation>
    <scope>NUCLEOTIDE SEQUENCE [LARGE SCALE GENOMIC DNA]</scope>
    <source>
        <strain evidence="8 9">K5</strain>
    </source>
</reference>
<dbReference type="KEGG" id="fer:FNB15_03800"/>
<keyword evidence="5 6" id="KW-0472">Membrane</keyword>
<feature type="transmembrane region" description="Helical" evidence="6">
    <location>
        <begin position="136"/>
        <end position="154"/>
    </location>
</feature>
<feature type="transmembrane region" description="Helical" evidence="6">
    <location>
        <begin position="47"/>
        <end position="68"/>
    </location>
</feature>
<name>A0A516GY36_9PROT</name>
<feature type="transmembrane region" description="Helical" evidence="6">
    <location>
        <begin position="279"/>
        <end position="297"/>
    </location>
</feature>
<organism evidence="8 9">
    <name type="scientific">Ferrovibrio terrae</name>
    <dbReference type="NCBI Taxonomy" id="2594003"/>
    <lineage>
        <taxon>Bacteria</taxon>
        <taxon>Pseudomonadati</taxon>
        <taxon>Pseudomonadota</taxon>
        <taxon>Alphaproteobacteria</taxon>
        <taxon>Rhodospirillales</taxon>
        <taxon>Rhodospirillaceae</taxon>
        <taxon>Ferrovibrio</taxon>
    </lineage>
</organism>
<comment type="similarity">
    <text evidence="2">Belongs to the EamA transporter family.</text>
</comment>
<dbReference type="RefSeq" id="WP_144067430.1">
    <property type="nucleotide sequence ID" value="NZ_CP041636.1"/>
</dbReference>
<keyword evidence="9" id="KW-1185">Reference proteome</keyword>
<evidence type="ECO:0000259" key="7">
    <source>
        <dbReference type="Pfam" id="PF00892"/>
    </source>
</evidence>
<accession>A0A516GY36</accession>
<dbReference type="AlphaFoldDB" id="A0A516GY36"/>
<feature type="transmembrane region" description="Helical" evidence="6">
    <location>
        <begin position="106"/>
        <end position="124"/>
    </location>
</feature>
<dbReference type="EMBL" id="CP041636">
    <property type="protein sequence ID" value="QDO96449.1"/>
    <property type="molecule type" value="Genomic_DNA"/>
</dbReference>
<evidence type="ECO:0000256" key="2">
    <source>
        <dbReference type="ARBA" id="ARBA00007362"/>
    </source>
</evidence>
<evidence type="ECO:0000256" key="1">
    <source>
        <dbReference type="ARBA" id="ARBA00004141"/>
    </source>
</evidence>
<gene>
    <name evidence="8" type="ORF">FNB15_03800</name>
</gene>
<evidence type="ECO:0000313" key="9">
    <source>
        <dbReference type="Proteomes" id="UP000317496"/>
    </source>
</evidence>
<evidence type="ECO:0000313" key="8">
    <source>
        <dbReference type="EMBL" id="QDO96449.1"/>
    </source>
</evidence>
<dbReference type="InterPro" id="IPR037185">
    <property type="entry name" value="EmrE-like"/>
</dbReference>
<keyword evidence="4 6" id="KW-1133">Transmembrane helix</keyword>
<evidence type="ECO:0000256" key="4">
    <source>
        <dbReference type="ARBA" id="ARBA00022989"/>
    </source>
</evidence>
<protein>
    <submittedName>
        <fullName evidence="8">DMT family transporter</fullName>
    </submittedName>
</protein>
<dbReference type="PANTHER" id="PTHR32322:SF2">
    <property type="entry name" value="EAMA DOMAIN-CONTAINING PROTEIN"/>
    <property type="match status" value="1"/>
</dbReference>